<dbReference type="EMBL" id="CP058905">
    <property type="protein sequence ID" value="QLJ99293.1"/>
    <property type="molecule type" value="Genomic_DNA"/>
</dbReference>
<organism evidence="1">
    <name type="scientific">Micromonospora carbonacea</name>
    <dbReference type="NCBI Taxonomy" id="47853"/>
    <lineage>
        <taxon>Bacteria</taxon>
        <taxon>Bacillati</taxon>
        <taxon>Actinomycetota</taxon>
        <taxon>Actinomycetes</taxon>
        <taxon>Micromonosporales</taxon>
        <taxon>Micromonosporaceae</taxon>
        <taxon>Micromonospora</taxon>
    </lineage>
</organism>
<name>A0A7D5YE22_9ACTN</name>
<protein>
    <submittedName>
        <fullName evidence="1">Uncharacterized protein</fullName>
    </submittedName>
</protein>
<accession>A0A7D5YE22</accession>
<gene>
    <name evidence="1" type="ORF">HZU44_03815</name>
</gene>
<reference evidence="1" key="1">
    <citation type="submission" date="2020-08" db="EMBL/GenBank/DDBJ databases">
        <title>A bifunctional nitrone conjugated secondary metabolite targeting the ribosome.</title>
        <authorList>
            <person name="Limbrick E.M."/>
            <person name="Graf M."/>
            <person name="Derewacz D.K."/>
            <person name="Nguyen F."/>
            <person name="Spraggins J.M."/>
            <person name="Wieland M."/>
            <person name="Ynigez-Gutierrez A.E."/>
            <person name="Reisman B.J."/>
            <person name="Zinshteyn B."/>
            <person name="McCulloch K."/>
            <person name="Iverson T.M."/>
            <person name="Green R."/>
            <person name="Wilson D.N."/>
            <person name="Bachmann B.O."/>
        </authorList>
    </citation>
    <scope>NUCLEOTIDE SEQUENCE</scope>
    <source>
        <strain evidence="1">Africana</strain>
    </source>
</reference>
<proteinExistence type="predicted"/>
<dbReference type="AlphaFoldDB" id="A0A7D5YE22"/>
<evidence type="ECO:0000313" key="1">
    <source>
        <dbReference type="EMBL" id="QLJ99293.1"/>
    </source>
</evidence>
<sequence length="46" mass="4928">MSVPRSRSGAEGRRSGAASGRKRFIVTGTLGRLVTVWVLAASWQNP</sequence>